<accession>A0A830D2M3</accession>
<feature type="compositionally biased region" description="Polar residues" evidence="2">
    <location>
        <begin position="65"/>
        <end position="78"/>
    </location>
</feature>
<evidence type="ECO:0000256" key="1">
    <source>
        <dbReference type="SAM" id="Coils"/>
    </source>
</evidence>
<dbReference type="GO" id="GO:0016301">
    <property type="term" value="F:kinase activity"/>
    <property type="evidence" value="ECO:0007669"/>
    <property type="project" value="UniProtKB-KW"/>
</dbReference>
<feature type="compositionally biased region" description="Polar residues" evidence="2">
    <location>
        <begin position="22"/>
        <end position="54"/>
    </location>
</feature>
<gene>
    <name evidence="3" type="ORF">PHJA_002206100</name>
</gene>
<reference evidence="3" key="1">
    <citation type="submission" date="2020-07" db="EMBL/GenBank/DDBJ databases">
        <title>Ethylene signaling mediates host invasion by parasitic plants.</title>
        <authorList>
            <person name="Yoshida S."/>
        </authorList>
    </citation>
    <scope>NUCLEOTIDE SEQUENCE</scope>
    <source>
        <strain evidence="3">Okayama</strain>
    </source>
</reference>
<feature type="coiled-coil region" evidence="1">
    <location>
        <begin position="159"/>
        <end position="186"/>
    </location>
</feature>
<feature type="compositionally biased region" description="Basic and acidic residues" evidence="2">
    <location>
        <begin position="1"/>
        <end position="21"/>
    </location>
</feature>
<feature type="compositionally biased region" description="Polar residues" evidence="2">
    <location>
        <begin position="96"/>
        <end position="115"/>
    </location>
</feature>
<comment type="caution">
    <text evidence="3">The sequence shown here is derived from an EMBL/GenBank/DDBJ whole genome shotgun (WGS) entry which is preliminary data.</text>
</comment>
<keyword evidence="1" id="KW-0175">Coiled coil</keyword>
<dbReference type="Proteomes" id="UP000653305">
    <property type="component" value="Unassembled WGS sequence"/>
</dbReference>
<keyword evidence="4" id="KW-1185">Reference proteome</keyword>
<dbReference type="EMBL" id="BMAC01000636">
    <property type="protein sequence ID" value="GFQ00622.1"/>
    <property type="molecule type" value="Genomic_DNA"/>
</dbReference>
<keyword evidence="3" id="KW-0808">Transferase</keyword>
<dbReference type="AlphaFoldDB" id="A0A830D2M3"/>
<protein>
    <submittedName>
        <fullName evidence="3">Probable serine/threonine-protein kinase at1g09600</fullName>
    </submittedName>
</protein>
<keyword evidence="3" id="KW-0418">Kinase</keyword>
<proteinExistence type="predicted"/>
<name>A0A830D2M3_9LAMI</name>
<sequence length="195" mass="21863">MREAEAKRLKNESLKGRETEARNNSSKNTAILDGQATSNKSTSYKYNPQESSGTRFPIEPPRVNLKNNGYYSHSNSAIHPNAVGHSWSDKLKNDGSGHSVQSRTLSSSQARQGSQVHRPIADGSDYNPKDVGWASNNDSIGYVPKKNRMRFSGPLMPPGANMEDMLKEHERQIQEAVRKARLEKVRTHKNLYNVE</sequence>
<evidence type="ECO:0000256" key="2">
    <source>
        <dbReference type="SAM" id="MobiDB-lite"/>
    </source>
</evidence>
<organism evidence="3 4">
    <name type="scientific">Phtheirospermum japonicum</name>
    <dbReference type="NCBI Taxonomy" id="374723"/>
    <lineage>
        <taxon>Eukaryota</taxon>
        <taxon>Viridiplantae</taxon>
        <taxon>Streptophyta</taxon>
        <taxon>Embryophyta</taxon>
        <taxon>Tracheophyta</taxon>
        <taxon>Spermatophyta</taxon>
        <taxon>Magnoliopsida</taxon>
        <taxon>eudicotyledons</taxon>
        <taxon>Gunneridae</taxon>
        <taxon>Pentapetalae</taxon>
        <taxon>asterids</taxon>
        <taxon>lamiids</taxon>
        <taxon>Lamiales</taxon>
        <taxon>Orobanchaceae</taxon>
        <taxon>Orobanchaceae incertae sedis</taxon>
        <taxon>Phtheirospermum</taxon>
    </lineage>
</organism>
<dbReference type="OrthoDB" id="1728295at2759"/>
<evidence type="ECO:0000313" key="4">
    <source>
        <dbReference type="Proteomes" id="UP000653305"/>
    </source>
</evidence>
<evidence type="ECO:0000313" key="3">
    <source>
        <dbReference type="EMBL" id="GFQ00622.1"/>
    </source>
</evidence>
<feature type="region of interest" description="Disordered" evidence="2">
    <location>
        <begin position="1"/>
        <end position="138"/>
    </location>
</feature>